<feature type="coiled-coil region" evidence="10">
    <location>
        <begin position="329"/>
        <end position="356"/>
    </location>
</feature>
<dbReference type="NCBIfam" id="TIGR00634">
    <property type="entry name" value="recN"/>
    <property type="match status" value="1"/>
</dbReference>
<keyword evidence="13" id="KW-1185">Reference proteome</keyword>
<dbReference type="Proteomes" id="UP000035337">
    <property type="component" value="Chromosome"/>
</dbReference>
<dbReference type="GO" id="GO:0006281">
    <property type="term" value="P:DNA repair"/>
    <property type="evidence" value="ECO:0007669"/>
    <property type="project" value="UniProtKB-KW"/>
</dbReference>
<keyword evidence="5 9" id="KW-0227">DNA damage</keyword>
<evidence type="ECO:0000256" key="2">
    <source>
        <dbReference type="ARBA" id="ARBA00009441"/>
    </source>
</evidence>
<dbReference type="AlphaFoldDB" id="A0A0G3WIV8"/>
<evidence type="ECO:0000256" key="7">
    <source>
        <dbReference type="ARBA" id="ARBA00023204"/>
    </source>
</evidence>
<evidence type="ECO:0000256" key="3">
    <source>
        <dbReference type="ARBA" id="ARBA00021315"/>
    </source>
</evidence>
<evidence type="ECO:0000256" key="5">
    <source>
        <dbReference type="ARBA" id="ARBA00022763"/>
    </source>
</evidence>
<dbReference type="RefSeq" id="WP_052569518.1">
    <property type="nucleotide sequence ID" value="NZ_CP009498.1"/>
</dbReference>
<dbReference type="PIRSF" id="PIRSF003128">
    <property type="entry name" value="RecN"/>
    <property type="match status" value="1"/>
</dbReference>
<dbReference type="InterPro" id="IPR027417">
    <property type="entry name" value="P-loop_NTPase"/>
</dbReference>
<sequence length="551" mass="60752">MLLNLSIKNYALIEDLNLDFSDGFTVISGETGAGKSIIINSIELLTGSRADISSIRSGCSVCTIGGTFEFKNSKISDFLNNLSIEAPDSTVLIRRVIENTGKSKAYINDFPVNVSTLSKLGGLLIDFHSQDEKHSLLDSQTQLLILDARTPETAPLLEKSAALYGQVKDLKAKLEAINLSDADRERKLDLYSFQLQEINDANLEQGEEEKLEAELPKLKNAEKIANLSNEAISLLHSGDSDALNAILKAKKNIETINSLGADASEALSLIEQSYYQAEEAYREIENILSKTDLNPEKLNAALERAELIKKLKKKYGTAIADILSYRDSIETELKNISGFKENTEKLEKELAAKTGELTDICEKISLARKKSATVFCANVQKNLTELEIKNALFEISFMQKEPAADGYDSIEFMFCANKGEKILPLRACASGGELSRVLLAIETSSGLQSDQTTIFDEIDTGTGGKTGEKIGEKLKELSKNKQLFAITHLAQVAAFAKTHIKIYKETENERTYTKARILSENEHIEEIARMISGEKITPAAIEHAKQLINKN</sequence>
<keyword evidence="10" id="KW-0175">Coiled coil</keyword>
<dbReference type="GO" id="GO:0009432">
    <property type="term" value="P:SOS response"/>
    <property type="evidence" value="ECO:0007669"/>
    <property type="project" value="TreeGrafter"/>
</dbReference>
<dbReference type="SUPFAM" id="SSF52540">
    <property type="entry name" value="P-loop containing nucleoside triphosphate hydrolases"/>
    <property type="match status" value="2"/>
</dbReference>
<accession>A0A0G3WIV8</accession>
<dbReference type="InterPro" id="IPR004604">
    <property type="entry name" value="DNA_recomb/repair_RecN"/>
</dbReference>
<evidence type="ECO:0000259" key="11">
    <source>
        <dbReference type="Pfam" id="PF02463"/>
    </source>
</evidence>
<dbReference type="GO" id="GO:0006310">
    <property type="term" value="P:DNA recombination"/>
    <property type="evidence" value="ECO:0007669"/>
    <property type="project" value="InterPro"/>
</dbReference>
<name>A0A0G3WIV8_9BACT</name>
<evidence type="ECO:0000256" key="1">
    <source>
        <dbReference type="ARBA" id="ARBA00003618"/>
    </source>
</evidence>
<dbReference type="CDD" id="cd03241">
    <property type="entry name" value="ABC_RecN"/>
    <property type="match status" value="2"/>
</dbReference>
<dbReference type="Gene3D" id="3.40.50.300">
    <property type="entry name" value="P-loop containing nucleotide triphosphate hydrolases"/>
    <property type="match status" value="2"/>
</dbReference>
<evidence type="ECO:0000256" key="10">
    <source>
        <dbReference type="SAM" id="Coils"/>
    </source>
</evidence>
<keyword evidence="4" id="KW-0547">Nucleotide-binding</keyword>
<dbReference type="GO" id="GO:0043590">
    <property type="term" value="C:bacterial nucleoid"/>
    <property type="evidence" value="ECO:0007669"/>
    <property type="project" value="TreeGrafter"/>
</dbReference>
<evidence type="ECO:0000256" key="6">
    <source>
        <dbReference type="ARBA" id="ARBA00022840"/>
    </source>
</evidence>
<dbReference type="GO" id="GO:0005524">
    <property type="term" value="F:ATP binding"/>
    <property type="evidence" value="ECO:0007669"/>
    <property type="project" value="UniProtKB-KW"/>
</dbReference>
<evidence type="ECO:0000313" key="12">
    <source>
        <dbReference type="EMBL" id="AKL97429.1"/>
    </source>
</evidence>
<keyword evidence="7 9" id="KW-0234">DNA repair</keyword>
<feature type="domain" description="RecF/RecN/SMC N-terminal" evidence="11">
    <location>
        <begin position="6"/>
        <end position="508"/>
    </location>
</feature>
<comment type="similarity">
    <text evidence="2 9">Belongs to the RecN family.</text>
</comment>
<evidence type="ECO:0000256" key="4">
    <source>
        <dbReference type="ARBA" id="ARBA00022741"/>
    </source>
</evidence>
<evidence type="ECO:0000313" key="13">
    <source>
        <dbReference type="Proteomes" id="UP000035337"/>
    </source>
</evidence>
<organism evidence="12 13">
    <name type="scientific">Endomicrobium proavitum</name>
    <dbReference type="NCBI Taxonomy" id="1408281"/>
    <lineage>
        <taxon>Bacteria</taxon>
        <taxon>Pseudomonadati</taxon>
        <taxon>Elusimicrobiota</taxon>
        <taxon>Endomicrobiia</taxon>
        <taxon>Endomicrobiales</taxon>
        <taxon>Endomicrobiaceae</taxon>
        <taxon>Endomicrobium</taxon>
    </lineage>
</organism>
<dbReference type="PANTHER" id="PTHR11059:SF0">
    <property type="entry name" value="DNA REPAIR PROTEIN RECN"/>
    <property type="match status" value="1"/>
</dbReference>
<dbReference type="Pfam" id="PF02463">
    <property type="entry name" value="SMC_N"/>
    <property type="match status" value="1"/>
</dbReference>
<dbReference type="KEGG" id="epo:Epro_0050"/>
<dbReference type="InterPro" id="IPR003395">
    <property type="entry name" value="RecF/RecN/SMC_N"/>
</dbReference>
<dbReference type="FunFam" id="3.40.50.300:FF:000319">
    <property type="entry name" value="DNA repair protein RecN"/>
    <property type="match status" value="1"/>
</dbReference>
<keyword evidence="6" id="KW-0067">ATP-binding</keyword>
<comment type="function">
    <text evidence="1 9">May be involved in recombinational repair of damaged DNA.</text>
</comment>
<dbReference type="OrthoDB" id="9806954at2"/>
<protein>
    <recommendedName>
        <fullName evidence="3 9">DNA repair protein RecN</fullName>
    </recommendedName>
    <alternativeName>
        <fullName evidence="8 9">Recombination protein N</fullName>
    </alternativeName>
</protein>
<evidence type="ECO:0000256" key="9">
    <source>
        <dbReference type="PIRNR" id="PIRNR003128"/>
    </source>
</evidence>
<dbReference type="PATRIC" id="fig|1408281.3.peg.50"/>
<dbReference type="PANTHER" id="PTHR11059">
    <property type="entry name" value="DNA REPAIR PROTEIN RECN"/>
    <property type="match status" value="1"/>
</dbReference>
<evidence type="ECO:0000256" key="8">
    <source>
        <dbReference type="ARBA" id="ARBA00033408"/>
    </source>
</evidence>
<proteinExistence type="inferred from homology"/>
<dbReference type="STRING" id="1408281.Epro_0050"/>
<reference evidence="12 13" key="1">
    <citation type="submission" date="2014-09" db="EMBL/GenBank/DDBJ databases">
        <title>Complete genome sequence of Endomicrobium proavitum.</title>
        <authorList>
            <person name="Zheng H."/>
        </authorList>
    </citation>
    <scope>NUCLEOTIDE SEQUENCE [LARGE SCALE GENOMIC DNA]</scope>
    <source>
        <strain evidence="12 13">Rsa215</strain>
    </source>
</reference>
<dbReference type="EMBL" id="CP009498">
    <property type="protein sequence ID" value="AKL97429.1"/>
    <property type="molecule type" value="Genomic_DNA"/>
</dbReference>
<gene>
    <name evidence="12" type="primary">recN</name>
    <name evidence="12" type="ORF">Epro_0050</name>
</gene>